<protein>
    <submittedName>
        <fullName evidence="1">Uncharacterized protein</fullName>
    </submittedName>
</protein>
<dbReference type="EMBL" id="JAWDGP010005530">
    <property type="protein sequence ID" value="KAK3756227.1"/>
    <property type="molecule type" value="Genomic_DNA"/>
</dbReference>
<sequence>MQPENLDKIKLVASNSVIEKAKRHWNGISLTLAENSYTSIEDSSREDDLPLMCLICPDKGKMKVTTAAATTSSTHGDTFTRCEMIRKASSC</sequence>
<reference evidence="1" key="1">
    <citation type="journal article" date="2023" name="G3 (Bethesda)">
        <title>A reference genome for the long-term kleptoplast-retaining sea slug Elysia crispata morphotype clarki.</title>
        <authorList>
            <person name="Eastman K.E."/>
            <person name="Pendleton A.L."/>
            <person name="Shaikh M.A."/>
            <person name="Suttiyut T."/>
            <person name="Ogas R."/>
            <person name="Tomko P."/>
            <person name="Gavelis G."/>
            <person name="Widhalm J.R."/>
            <person name="Wisecaver J.H."/>
        </authorList>
    </citation>
    <scope>NUCLEOTIDE SEQUENCE</scope>
    <source>
        <strain evidence="1">ECLA1</strain>
    </source>
</reference>
<organism evidence="1 2">
    <name type="scientific">Elysia crispata</name>
    <name type="common">lettuce slug</name>
    <dbReference type="NCBI Taxonomy" id="231223"/>
    <lineage>
        <taxon>Eukaryota</taxon>
        <taxon>Metazoa</taxon>
        <taxon>Spiralia</taxon>
        <taxon>Lophotrochozoa</taxon>
        <taxon>Mollusca</taxon>
        <taxon>Gastropoda</taxon>
        <taxon>Heterobranchia</taxon>
        <taxon>Euthyneura</taxon>
        <taxon>Panpulmonata</taxon>
        <taxon>Sacoglossa</taxon>
        <taxon>Placobranchoidea</taxon>
        <taxon>Plakobranchidae</taxon>
        <taxon>Elysia</taxon>
    </lineage>
</organism>
<keyword evidence="2" id="KW-1185">Reference proteome</keyword>
<accession>A0AAE1D3T1</accession>
<gene>
    <name evidence="1" type="ORF">RRG08_035289</name>
</gene>
<comment type="caution">
    <text evidence="1">The sequence shown here is derived from an EMBL/GenBank/DDBJ whole genome shotgun (WGS) entry which is preliminary data.</text>
</comment>
<dbReference type="AlphaFoldDB" id="A0AAE1D3T1"/>
<name>A0AAE1D3T1_9GAST</name>
<evidence type="ECO:0000313" key="1">
    <source>
        <dbReference type="EMBL" id="KAK3756227.1"/>
    </source>
</evidence>
<proteinExistence type="predicted"/>
<evidence type="ECO:0000313" key="2">
    <source>
        <dbReference type="Proteomes" id="UP001283361"/>
    </source>
</evidence>
<dbReference type="Proteomes" id="UP001283361">
    <property type="component" value="Unassembled WGS sequence"/>
</dbReference>